<feature type="region of interest" description="Disordered" evidence="1">
    <location>
        <begin position="41"/>
        <end position="80"/>
    </location>
</feature>
<evidence type="ECO:0000313" key="2">
    <source>
        <dbReference type="EMBL" id="KAJ8873256.1"/>
    </source>
</evidence>
<proteinExistence type="predicted"/>
<sequence length="1491" mass="162571">MRLRTSPISLRSGLINKFGACIVAIAGLSGDMAAIVAMDTPRKKKDQTGLPRRASSDTARCSRVTGDGLDTLSSTRSGGAGARKATYECVCVCIQQPVGSKGQPSLPESSSYLEPRKQASSLDLEQTATRLLPVRISSSGAIPFLLMFGSTLLDVSRAVISLPNTASIRNITTSTYRHASQIPSMEGAPMTSQIPVTCPKCRHRDSRIKRAITYVDKPNIGNITRHKYLHFEFLEVAKRLARSPPKAIRVQSPAGSLRIFARGNRAGRCSRKVFSGISRFPRPFIPSTITCSDGRWGGKARLGDDTVCDRGQVDALANSRPKGGGRKGTTWVGRKGTTWVGEERHDLGGGGKARLGDDTVCDRGQVDALANSRPKGGGRKGTTWVGEERHDLGGGGKTRLGDDTVCDRGQVDALANSRPKSVGGKARLGWGRKGTTWVGEERHDLATTLCATGVKLTPSLTAGPRVGEERHDLGGGGKARLGDDTVCDRGQVDALANSRHEGDCSPQLCITNCNIGDVNICLFKTLIGKHVATATQTRGPGQHTGHTITHRPAARVNTLATPSHTDKPQTMINTSLTHIHVSRLAGKWCTLCLAQIPSSFLASLSPPPFPFVRHYFLMSLFKSLHGLALPTLYASDICYVTPLPYACRMRRGAPLTEESTTNVGIVDTKQKTFVAKCKKANVVLVNTDRKSCNTISFCKVVHSVRRVTGHDDLVFHWLLAVVSCASGLCDFGISQALFALSGGISWKSRSACSVSPIVRTSDSRPCGHRTIDDVDRYHWLRTTNLRVPTLNCPPAYTSSKNGVVWILELRLDTPATLEDKLRLDTPATLEDKLRLDTPATLEDKLRLDTPATLEDKLRLDTPDTLEDKLRPGPTPHSTFKTLTCSLLQLAPPGTECPTCFLGMCYVTHKARTRATFSRALKTHYTLPSMCAHERQPATVITHYLACAHTNANLPQLIVDVDQSVACITPSSLASKLALLAITLNISVLSGNFTAPVTRQPLELGVSCDLEAICELDLRGCGLDVRRKYIRDDGNRHKFRASQLANLSLRHNTLAVSLCARVASRTAKTRPLMSATLSRGPARLLFVVARSPDRQPHGRSSAHKELLTSRHVQGHKVTTRRLRSDYPGQPNLSGRRGTASVQIALSQHASVLPSDTFMQCVTQPRHFTGYMSLIAPVKVGHNGGETDITRYLAAVLGSCTRPGAHEPVYQPLYEPSWKNRVLAFGTLGTRAGMENRTCPITKPGRGNLAAECGKCHDGCHTSPYTGRYGGPCTIFWHRVNIALRWISPRHLGFSEFSPSIALQILYFILGFDKVYEIIVHMFYNVYCYTAVARTISGLARRRSAPEDKRGSVRRDLVTRGHEWAVALSTTIPASVDTGIVHVPQTGRGNTRPMSGEQVRRQETTLPCCNDLLVLKSFPRVVGAWINTNSRHAGDCVMRINALIASTCKALSWRAVLPIQFDLGSNVKELHERNFMILDIRFVDLGSKVSDRD</sequence>
<gene>
    <name evidence="2" type="ORF">PR048_026890</name>
</gene>
<evidence type="ECO:0000256" key="1">
    <source>
        <dbReference type="SAM" id="MobiDB-lite"/>
    </source>
</evidence>
<dbReference type="Proteomes" id="UP001159363">
    <property type="component" value="Chromosome 10"/>
</dbReference>
<organism evidence="2 3">
    <name type="scientific">Dryococelus australis</name>
    <dbReference type="NCBI Taxonomy" id="614101"/>
    <lineage>
        <taxon>Eukaryota</taxon>
        <taxon>Metazoa</taxon>
        <taxon>Ecdysozoa</taxon>
        <taxon>Arthropoda</taxon>
        <taxon>Hexapoda</taxon>
        <taxon>Insecta</taxon>
        <taxon>Pterygota</taxon>
        <taxon>Neoptera</taxon>
        <taxon>Polyneoptera</taxon>
        <taxon>Phasmatodea</taxon>
        <taxon>Verophasmatodea</taxon>
        <taxon>Anareolatae</taxon>
        <taxon>Phasmatidae</taxon>
        <taxon>Eurycanthinae</taxon>
        <taxon>Dryococelus</taxon>
    </lineage>
</organism>
<accession>A0ABQ9GMJ3</accession>
<name>A0ABQ9GMJ3_9NEOP</name>
<protein>
    <submittedName>
        <fullName evidence="2">Uncharacterized protein</fullName>
    </submittedName>
</protein>
<reference evidence="2 3" key="1">
    <citation type="submission" date="2023-02" db="EMBL/GenBank/DDBJ databases">
        <title>LHISI_Scaffold_Assembly.</title>
        <authorList>
            <person name="Stuart O.P."/>
            <person name="Cleave R."/>
            <person name="Magrath M.J.L."/>
            <person name="Mikheyev A.S."/>
        </authorList>
    </citation>
    <scope>NUCLEOTIDE SEQUENCE [LARGE SCALE GENOMIC DNA]</scope>
    <source>
        <strain evidence="2">Daus_M_001</strain>
        <tissue evidence="2">Leg muscle</tissue>
    </source>
</reference>
<feature type="compositionally biased region" description="Low complexity" evidence="1">
    <location>
        <begin position="104"/>
        <end position="113"/>
    </location>
</feature>
<feature type="region of interest" description="Disordered" evidence="1">
    <location>
        <begin position="1112"/>
        <end position="1135"/>
    </location>
</feature>
<feature type="region of interest" description="Disordered" evidence="1">
    <location>
        <begin position="368"/>
        <end position="403"/>
    </location>
</feature>
<keyword evidence="3" id="KW-1185">Reference proteome</keyword>
<dbReference type="EMBL" id="JARBHB010000011">
    <property type="protein sequence ID" value="KAJ8873256.1"/>
    <property type="molecule type" value="Genomic_DNA"/>
</dbReference>
<feature type="region of interest" description="Disordered" evidence="1">
    <location>
        <begin position="100"/>
        <end position="119"/>
    </location>
</feature>
<comment type="caution">
    <text evidence="2">The sequence shown here is derived from an EMBL/GenBank/DDBJ whole genome shotgun (WGS) entry which is preliminary data.</text>
</comment>
<evidence type="ECO:0000313" key="3">
    <source>
        <dbReference type="Proteomes" id="UP001159363"/>
    </source>
</evidence>